<name>A0AAD7VVV1_9TELE</name>
<organism evidence="1 2">
    <name type="scientific">Aldrovandia affinis</name>
    <dbReference type="NCBI Taxonomy" id="143900"/>
    <lineage>
        <taxon>Eukaryota</taxon>
        <taxon>Metazoa</taxon>
        <taxon>Chordata</taxon>
        <taxon>Craniata</taxon>
        <taxon>Vertebrata</taxon>
        <taxon>Euteleostomi</taxon>
        <taxon>Actinopterygii</taxon>
        <taxon>Neopterygii</taxon>
        <taxon>Teleostei</taxon>
        <taxon>Notacanthiformes</taxon>
        <taxon>Halosauridae</taxon>
        <taxon>Aldrovandia</taxon>
    </lineage>
</organism>
<comment type="caution">
    <text evidence="1">The sequence shown here is derived from an EMBL/GenBank/DDBJ whole genome shotgun (WGS) entry which is preliminary data.</text>
</comment>
<evidence type="ECO:0000313" key="1">
    <source>
        <dbReference type="EMBL" id="KAJ8347404.1"/>
    </source>
</evidence>
<dbReference type="AlphaFoldDB" id="A0AAD7VVV1"/>
<dbReference type="Gene3D" id="3.30.70.270">
    <property type="match status" value="1"/>
</dbReference>
<dbReference type="Proteomes" id="UP001221898">
    <property type="component" value="Unassembled WGS sequence"/>
</dbReference>
<feature type="non-terminal residue" evidence="1">
    <location>
        <position position="125"/>
    </location>
</feature>
<evidence type="ECO:0000313" key="2">
    <source>
        <dbReference type="Proteomes" id="UP001221898"/>
    </source>
</evidence>
<evidence type="ECO:0008006" key="3">
    <source>
        <dbReference type="Google" id="ProtNLM"/>
    </source>
</evidence>
<dbReference type="PANTHER" id="PTHR34072:SF58">
    <property type="entry name" value="DNA (CYTOSINE-5-)-METHYLTRANSFERASE"/>
    <property type="match status" value="1"/>
</dbReference>
<protein>
    <recommendedName>
        <fullName evidence="3">Reverse transcriptase/retrotransposon-derived protein RNase H-like domain-containing protein</fullName>
    </recommendedName>
</protein>
<keyword evidence="2" id="KW-1185">Reference proteome</keyword>
<reference evidence="1" key="1">
    <citation type="journal article" date="2023" name="Science">
        <title>Genome structures resolve the early diversification of teleost fishes.</title>
        <authorList>
            <person name="Parey E."/>
            <person name="Louis A."/>
            <person name="Montfort J."/>
            <person name="Bouchez O."/>
            <person name="Roques C."/>
            <person name="Iampietro C."/>
            <person name="Lluch J."/>
            <person name="Castinel A."/>
            <person name="Donnadieu C."/>
            <person name="Desvignes T."/>
            <person name="Floi Bucao C."/>
            <person name="Jouanno E."/>
            <person name="Wen M."/>
            <person name="Mejri S."/>
            <person name="Dirks R."/>
            <person name="Jansen H."/>
            <person name="Henkel C."/>
            <person name="Chen W.J."/>
            <person name="Zahm M."/>
            <person name="Cabau C."/>
            <person name="Klopp C."/>
            <person name="Thompson A.W."/>
            <person name="Robinson-Rechavi M."/>
            <person name="Braasch I."/>
            <person name="Lecointre G."/>
            <person name="Bobe J."/>
            <person name="Postlethwait J.H."/>
            <person name="Berthelot C."/>
            <person name="Roest Crollius H."/>
            <person name="Guiguen Y."/>
        </authorList>
    </citation>
    <scope>NUCLEOTIDE SEQUENCE</scope>
    <source>
        <strain evidence="1">NC1722</strain>
    </source>
</reference>
<dbReference type="PANTHER" id="PTHR34072">
    <property type="entry name" value="ENZYMATIC POLYPROTEIN-RELATED"/>
    <property type="match status" value="1"/>
</dbReference>
<dbReference type="InterPro" id="IPR043502">
    <property type="entry name" value="DNA/RNA_pol_sf"/>
</dbReference>
<dbReference type="InterPro" id="IPR043128">
    <property type="entry name" value="Rev_trsase/Diguanyl_cyclase"/>
</dbReference>
<dbReference type="SUPFAM" id="SSF56672">
    <property type="entry name" value="DNA/RNA polymerases"/>
    <property type="match status" value="1"/>
</dbReference>
<dbReference type="EMBL" id="JAINUG010002767">
    <property type="protein sequence ID" value="KAJ8347404.1"/>
    <property type="molecule type" value="Genomic_DNA"/>
</dbReference>
<sequence length="125" mass="14097">MLEDGVTPSAKKIKSFLGMVMYYQRFIPNCSSMAKPLFSLTAAEKGKTNARRATHFRRLSPSDWTQEQSNAFDQLKAALLNSVVLAHPDFSRLCPLNRCLIRWTGRCTFSSPRGRSKARPIAFAK</sequence>
<gene>
    <name evidence="1" type="ORF">AAFF_G00207790</name>
</gene>
<proteinExistence type="predicted"/>
<accession>A0AAD7VVV1</accession>